<dbReference type="PROSITE" id="PS51257">
    <property type="entry name" value="PROKAR_LIPOPROTEIN"/>
    <property type="match status" value="1"/>
</dbReference>
<name>A0A381RMT6_9ZZZZ</name>
<organism evidence="2">
    <name type="scientific">marine metagenome</name>
    <dbReference type="NCBI Taxonomy" id="408172"/>
    <lineage>
        <taxon>unclassified sequences</taxon>
        <taxon>metagenomes</taxon>
        <taxon>ecological metagenomes</taxon>
    </lineage>
</organism>
<evidence type="ECO:0000313" key="2">
    <source>
        <dbReference type="EMBL" id="SUZ91217.1"/>
    </source>
</evidence>
<dbReference type="Pfam" id="PF01261">
    <property type="entry name" value="AP_endonuc_2"/>
    <property type="match status" value="1"/>
</dbReference>
<dbReference type="PANTHER" id="PTHR12110:SF53">
    <property type="entry name" value="BLR5974 PROTEIN"/>
    <property type="match status" value="1"/>
</dbReference>
<dbReference type="InterPro" id="IPR050312">
    <property type="entry name" value="IolE/XylAMocC-like"/>
</dbReference>
<protein>
    <recommendedName>
        <fullName evidence="1">Xylose isomerase-like TIM barrel domain-containing protein</fullName>
    </recommendedName>
</protein>
<feature type="domain" description="Xylose isomerase-like TIM barrel" evidence="1">
    <location>
        <begin position="59"/>
        <end position="295"/>
    </location>
</feature>
<dbReference type="EMBL" id="UINC01001957">
    <property type="protein sequence ID" value="SUZ91217.1"/>
    <property type="molecule type" value="Genomic_DNA"/>
</dbReference>
<dbReference type="AlphaFoldDB" id="A0A381RMT6"/>
<reference evidence="2" key="1">
    <citation type="submission" date="2018-05" db="EMBL/GenBank/DDBJ databases">
        <authorList>
            <person name="Lanie J.A."/>
            <person name="Ng W.-L."/>
            <person name="Kazmierczak K.M."/>
            <person name="Andrzejewski T.M."/>
            <person name="Davidsen T.M."/>
            <person name="Wayne K.J."/>
            <person name="Tettelin H."/>
            <person name="Glass J.I."/>
            <person name="Rusch D."/>
            <person name="Podicherti R."/>
            <person name="Tsui H.-C.T."/>
            <person name="Winkler M.E."/>
        </authorList>
    </citation>
    <scope>NUCLEOTIDE SEQUENCE</scope>
</reference>
<accession>A0A381RMT6</accession>
<proteinExistence type="predicted"/>
<sequence>MSSKYYYFLYFFSLLLVFSCNNPKKKIESSAPFFNVSLAQWSFNRMIINNGENPLDFPKEAKDLGFNAVELVSELYSKKIDEIGFNNTIDSLVINLSKNKVKCLLIMIDEEGDLAHPDETVRDHAVERHKKWVDAAAKLGCHSIRVNTNGTFVEDIWLTAAEDGLRKLSTYAASKNINILVENHGGFSSDPEKLMQVINTLNLSNCGTLPDFGNWCIKWVKESKKCVVEYEDYYKGIEIMMPAAKAVSAKSYNFDKHGNETKIDYVKMLQIVKDSGYNGYIGIEYEGDEIGEKEGVIATRNLLLNAAKRLN</sequence>
<dbReference type="SUPFAM" id="SSF51658">
    <property type="entry name" value="Xylose isomerase-like"/>
    <property type="match status" value="1"/>
</dbReference>
<dbReference type="InterPro" id="IPR013022">
    <property type="entry name" value="Xyl_isomerase-like_TIM-brl"/>
</dbReference>
<dbReference type="InterPro" id="IPR036237">
    <property type="entry name" value="Xyl_isomerase-like_sf"/>
</dbReference>
<dbReference type="Gene3D" id="3.20.20.150">
    <property type="entry name" value="Divalent-metal-dependent TIM barrel enzymes"/>
    <property type="match status" value="1"/>
</dbReference>
<dbReference type="PANTHER" id="PTHR12110">
    <property type="entry name" value="HYDROXYPYRUVATE ISOMERASE"/>
    <property type="match status" value="1"/>
</dbReference>
<gene>
    <name evidence="2" type="ORF">METZ01_LOCUS44071</name>
</gene>
<evidence type="ECO:0000259" key="1">
    <source>
        <dbReference type="Pfam" id="PF01261"/>
    </source>
</evidence>